<evidence type="ECO:0000256" key="10">
    <source>
        <dbReference type="RuleBase" id="RU000489"/>
    </source>
</evidence>
<protein>
    <recommendedName>
        <fullName evidence="2">chitinase</fullName>
        <ecNumber evidence="2">3.2.1.14</ecNumber>
    </recommendedName>
</protein>
<evidence type="ECO:0000259" key="14">
    <source>
        <dbReference type="PROSITE" id="PS51910"/>
    </source>
</evidence>
<dbReference type="SMART" id="SM00636">
    <property type="entry name" value="Glyco_18"/>
    <property type="match status" value="1"/>
</dbReference>
<dbReference type="InterPro" id="IPR017853">
    <property type="entry name" value="GH"/>
</dbReference>
<gene>
    <name evidence="15" type="ORF">N7468_003161</name>
</gene>
<keyword evidence="7" id="KW-0119">Carbohydrate metabolism</keyword>
<dbReference type="EMBL" id="JAPQKS010000003">
    <property type="protein sequence ID" value="KAJ5238542.1"/>
    <property type="molecule type" value="Genomic_DNA"/>
</dbReference>
<dbReference type="Gene3D" id="3.10.350.10">
    <property type="entry name" value="LysM domain"/>
    <property type="match status" value="2"/>
</dbReference>
<dbReference type="GO" id="GO:0006032">
    <property type="term" value="P:chitin catabolic process"/>
    <property type="evidence" value="ECO:0007669"/>
    <property type="project" value="UniProtKB-KW"/>
</dbReference>
<comment type="caution">
    <text evidence="15">The sequence shown here is derived from an EMBL/GenBank/DDBJ whole genome shotgun (WGS) entry which is preliminary data.</text>
</comment>
<dbReference type="Proteomes" id="UP001150941">
    <property type="component" value="Unassembled WGS sequence"/>
</dbReference>
<keyword evidence="4 10" id="KW-0378">Hydrolase</keyword>
<evidence type="ECO:0000313" key="15">
    <source>
        <dbReference type="EMBL" id="KAJ5238542.1"/>
    </source>
</evidence>
<evidence type="ECO:0000256" key="3">
    <source>
        <dbReference type="ARBA" id="ARBA00022669"/>
    </source>
</evidence>
<dbReference type="InterPro" id="IPR036779">
    <property type="entry name" value="LysM_dom_sf"/>
</dbReference>
<feature type="domain" description="GH18" evidence="14">
    <location>
        <begin position="239"/>
        <end position="439"/>
    </location>
</feature>
<dbReference type="PANTHER" id="PTHR47700">
    <property type="entry name" value="V CHITINASE, PUTATIVE (AFU_ORTHOLOGUE AFUA_6G13720)-RELATED"/>
    <property type="match status" value="1"/>
</dbReference>
<dbReference type="GO" id="GO:0008843">
    <property type="term" value="F:endochitinase activity"/>
    <property type="evidence" value="ECO:0007669"/>
    <property type="project" value="UniProtKB-EC"/>
</dbReference>
<accession>A0A9W9P8S9</accession>
<evidence type="ECO:0000256" key="11">
    <source>
        <dbReference type="RuleBase" id="RU004453"/>
    </source>
</evidence>
<dbReference type="Gene3D" id="3.30.60.10">
    <property type="entry name" value="Endochitinase-like"/>
    <property type="match status" value="1"/>
</dbReference>
<comment type="catalytic activity">
    <reaction evidence="1">
        <text>Random endo-hydrolysis of N-acetyl-beta-D-glucosaminide (1-&gt;4)-beta-linkages in chitin and chitodextrins.</text>
        <dbReference type="EC" id="3.2.1.14"/>
    </reaction>
</comment>
<reference evidence="15" key="1">
    <citation type="submission" date="2022-11" db="EMBL/GenBank/DDBJ databases">
        <authorList>
            <person name="Petersen C."/>
        </authorList>
    </citation>
    <scope>NUCLEOTIDE SEQUENCE</scope>
    <source>
        <strain evidence="15">IBT 19713</strain>
    </source>
</reference>
<dbReference type="InterPro" id="IPR001579">
    <property type="entry name" value="Glyco_hydro_18_chit_AS"/>
</dbReference>
<evidence type="ECO:0000256" key="9">
    <source>
        <dbReference type="ARBA" id="ARBA00023326"/>
    </source>
</evidence>
<dbReference type="GO" id="GO:0008061">
    <property type="term" value="F:chitin binding"/>
    <property type="evidence" value="ECO:0007669"/>
    <property type="project" value="UniProtKB-KW"/>
</dbReference>
<dbReference type="EC" id="3.2.1.14" evidence="2"/>
<evidence type="ECO:0000256" key="6">
    <source>
        <dbReference type="ARBA" id="ARBA00023026"/>
    </source>
</evidence>
<comment type="similarity">
    <text evidence="11">Belongs to the glycosyl hydrolase 18 family.</text>
</comment>
<sequence>MSLLTALVLSSLVSGTLGSTCKYIQAQDGDGCWSLAQRCGVTQDVLKADNTGDGFTYTSGDDFCNHIQKGAYVCCSEGSPPDFSPKKNPDGSCHVYTVQENDDCPDIEDANQMKRGTIETYNNQTWGWAGCSLMQKGAYICLSDGTPPFPASTDDAICGPQVKGTVAPEGMPYTNWTNLNPCPLNACCDKWGQCGITVEFCEQVDSSTGAPGTSRNGTNGCISNCGTQIENNKEGPDKPLRVAYYENFGQDRPCLKMDVSELEHLDYYSHVHWAFANITESWEVDIAGYKDQFESFKKISSVKRIVSFGGWGFSTTAYTYQILRNGVKDGNRQSLATNIVKFITDNDLDGVDFDWEYPGAQDIPGIPPDSKDSGANYLEFLKLVRAQLPSSKSLSVAAPASYWYLRNLPIKEISELVDYIIYMTYDLHGQWDYGRKNAE</sequence>
<evidence type="ECO:0000256" key="7">
    <source>
        <dbReference type="ARBA" id="ARBA00023277"/>
    </source>
</evidence>
<feature type="chain" id="PRO_5040803694" description="chitinase" evidence="12">
    <location>
        <begin position="19"/>
        <end position="439"/>
    </location>
</feature>
<dbReference type="PANTHER" id="PTHR47700:SF2">
    <property type="entry name" value="CHITINASE"/>
    <property type="match status" value="1"/>
</dbReference>
<dbReference type="InterPro" id="IPR001223">
    <property type="entry name" value="Glyco_hydro18_cat"/>
</dbReference>
<dbReference type="PROSITE" id="PS51782">
    <property type="entry name" value="LYSM"/>
    <property type="match status" value="1"/>
</dbReference>
<dbReference type="Gene3D" id="3.20.20.80">
    <property type="entry name" value="Glycosidases"/>
    <property type="match status" value="1"/>
</dbReference>
<evidence type="ECO:0000256" key="12">
    <source>
        <dbReference type="SAM" id="SignalP"/>
    </source>
</evidence>
<evidence type="ECO:0000256" key="2">
    <source>
        <dbReference type="ARBA" id="ARBA00012729"/>
    </source>
</evidence>
<dbReference type="SUPFAM" id="SSF57016">
    <property type="entry name" value="Plant lectins/antimicrobial peptides"/>
    <property type="match status" value="1"/>
</dbReference>
<feature type="signal peptide" evidence="12">
    <location>
        <begin position="1"/>
        <end position="18"/>
    </location>
</feature>
<dbReference type="Pfam" id="PF00704">
    <property type="entry name" value="Glyco_hydro_18"/>
    <property type="match status" value="1"/>
</dbReference>
<dbReference type="OrthoDB" id="73875at2759"/>
<dbReference type="GeneID" id="83199761"/>
<keyword evidence="16" id="KW-1185">Reference proteome</keyword>
<evidence type="ECO:0000259" key="13">
    <source>
        <dbReference type="PROSITE" id="PS51782"/>
    </source>
</evidence>
<evidence type="ECO:0000256" key="4">
    <source>
        <dbReference type="ARBA" id="ARBA00022801"/>
    </source>
</evidence>
<dbReference type="PROSITE" id="PS01095">
    <property type="entry name" value="GH18_1"/>
    <property type="match status" value="1"/>
</dbReference>
<name>A0A9W9P8S9_9EURO</name>
<dbReference type="InterPro" id="IPR011583">
    <property type="entry name" value="Chitinase_II/V-like_cat"/>
</dbReference>
<dbReference type="RefSeq" id="XP_058331461.1">
    <property type="nucleotide sequence ID" value="XM_058472458.1"/>
</dbReference>
<proteinExistence type="inferred from homology"/>
<dbReference type="AlphaFoldDB" id="A0A9W9P8S9"/>
<dbReference type="SUPFAM" id="SSF51445">
    <property type="entry name" value="(Trans)glycosidases"/>
    <property type="match status" value="1"/>
</dbReference>
<evidence type="ECO:0000256" key="8">
    <source>
        <dbReference type="ARBA" id="ARBA00023295"/>
    </source>
</evidence>
<keyword evidence="3" id="KW-0147">Chitin-binding</keyword>
<evidence type="ECO:0000256" key="1">
    <source>
        <dbReference type="ARBA" id="ARBA00000822"/>
    </source>
</evidence>
<keyword evidence="8 10" id="KW-0326">Glycosidase</keyword>
<dbReference type="CDD" id="cd00035">
    <property type="entry name" value="ChtBD1"/>
    <property type="match status" value="1"/>
</dbReference>
<keyword evidence="9" id="KW-0624">Polysaccharide degradation</keyword>
<keyword evidence="6" id="KW-0843">Virulence</keyword>
<keyword evidence="12" id="KW-0732">Signal</keyword>
<dbReference type="InterPro" id="IPR018392">
    <property type="entry name" value="LysM"/>
</dbReference>
<keyword evidence="5" id="KW-0146">Chitin degradation</keyword>
<reference evidence="15" key="2">
    <citation type="journal article" date="2023" name="IMA Fungus">
        <title>Comparative genomic study of the Penicillium genus elucidates a diverse pangenome and 15 lateral gene transfer events.</title>
        <authorList>
            <person name="Petersen C."/>
            <person name="Sorensen T."/>
            <person name="Nielsen M.R."/>
            <person name="Sondergaard T.E."/>
            <person name="Sorensen J.L."/>
            <person name="Fitzpatrick D.A."/>
            <person name="Frisvad J.C."/>
            <person name="Nielsen K.L."/>
        </authorList>
    </citation>
    <scope>NUCLEOTIDE SEQUENCE</scope>
    <source>
        <strain evidence="15">IBT 19713</strain>
    </source>
</reference>
<dbReference type="PROSITE" id="PS51910">
    <property type="entry name" value="GH18_2"/>
    <property type="match status" value="1"/>
</dbReference>
<feature type="domain" description="LysM" evidence="13">
    <location>
        <begin position="22"/>
        <end position="75"/>
    </location>
</feature>
<evidence type="ECO:0000313" key="16">
    <source>
        <dbReference type="Proteomes" id="UP001150941"/>
    </source>
</evidence>
<organism evidence="15 16">
    <name type="scientific">Penicillium chermesinum</name>
    <dbReference type="NCBI Taxonomy" id="63820"/>
    <lineage>
        <taxon>Eukaryota</taxon>
        <taxon>Fungi</taxon>
        <taxon>Dikarya</taxon>
        <taxon>Ascomycota</taxon>
        <taxon>Pezizomycotina</taxon>
        <taxon>Eurotiomycetes</taxon>
        <taxon>Eurotiomycetidae</taxon>
        <taxon>Eurotiales</taxon>
        <taxon>Aspergillaceae</taxon>
        <taxon>Penicillium</taxon>
    </lineage>
</organism>
<evidence type="ECO:0000256" key="5">
    <source>
        <dbReference type="ARBA" id="ARBA00023024"/>
    </source>
</evidence>
<dbReference type="GO" id="GO:0000272">
    <property type="term" value="P:polysaccharide catabolic process"/>
    <property type="evidence" value="ECO:0007669"/>
    <property type="project" value="UniProtKB-KW"/>
</dbReference>
<dbReference type="InterPro" id="IPR053214">
    <property type="entry name" value="LysM12-like"/>
</dbReference>
<dbReference type="InterPro" id="IPR036861">
    <property type="entry name" value="Endochitinase-like_sf"/>
</dbReference>